<evidence type="ECO:0000313" key="2">
    <source>
        <dbReference type="Proteomes" id="UP000014174"/>
    </source>
</evidence>
<reference evidence="1 2" key="1">
    <citation type="journal article" date="2013" name="Genome Announc.">
        <title>Draft Genome Sequence of Arcticibacter svalbardensis Strain MN12-7T, a Member of the Family Sphingobacteriaceae Isolated from an Arctic Soil Sample.</title>
        <authorList>
            <person name="Shivaji S."/>
            <person name="Ara S."/>
            <person name="Prasad S."/>
            <person name="Manasa B.P."/>
            <person name="Begum Z."/>
            <person name="Singh A."/>
            <person name="Kumar Pinnaka A."/>
        </authorList>
    </citation>
    <scope>NUCLEOTIDE SEQUENCE [LARGE SCALE GENOMIC DNA]</scope>
    <source>
        <strain evidence="1 2">MN12-7</strain>
    </source>
</reference>
<name>R9GYZ3_9SPHI</name>
<evidence type="ECO:0000313" key="1">
    <source>
        <dbReference type="EMBL" id="EOR94164.1"/>
    </source>
</evidence>
<keyword evidence="2" id="KW-1185">Reference proteome</keyword>
<dbReference type="Proteomes" id="UP000014174">
    <property type="component" value="Unassembled WGS sequence"/>
</dbReference>
<protein>
    <submittedName>
        <fullName evidence="1">Uncharacterized protein</fullName>
    </submittedName>
</protein>
<gene>
    <name evidence="1" type="ORF">ADIARSV_2659</name>
</gene>
<dbReference type="AlphaFoldDB" id="R9GYZ3"/>
<comment type="caution">
    <text evidence="1">The sequence shown here is derived from an EMBL/GenBank/DDBJ whole genome shotgun (WGS) entry which is preliminary data.</text>
</comment>
<accession>R9GYZ3</accession>
<dbReference type="EMBL" id="AQPN01000096">
    <property type="protein sequence ID" value="EOR94164.1"/>
    <property type="molecule type" value="Genomic_DNA"/>
</dbReference>
<sequence length="55" mass="6198">MLILKFFFDITGRILYSINKAGSENTITLDNNFKGVGIVVVEKQVKKAAKRIIIE</sequence>
<proteinExistence type="predicted"/>
<organism evidence="1 2">
    <name type="scientific">Arcticibacter svalbardensis MN12-7</name>
    <dbReference type="NCBI Taxonomy" id="1150600"/>
    <lineage>
        <taxon>Bacteria</taxon>
        <taxon>Pseudomonadati</taxon>
        <taxon>Bacteroidota</taxon>
        <taxon>Sphingobacteriia</taxon>
        <taxon>Sphingobacteriales</taxon>
        <taxon>Sphingobacteriaceae</taxon>
        <taxon>Arcticibacter</taxon>
    </lineage>
</organism>
<dbReference type="STRING" id="1150600.ADIARSV_2659"/>